<keyword evidence="1" id="KW-0175">Coiled coil</keyword>
<dbReference type="InterPro" id="IPR014054">
    <property type="entry name" value="Phage_regulatory_Rha"/>
</dbReference>
<dbReference type="Pfam" id="PF09669">
    <property type="entry name" value="Phage_pRha"/>
    <property type="match status" value="1"/>
</dbReference>
<feature type="coiled-coil region" evidence="1">
    <location>
        <begin position="107"/>
        <end position="134"/>
    </location>
</feature>
<dbReference type="Pfam" id="PF03374">
    <property type="entry name" value="ANT"/>
    <property type="match status" value="1"/>
</dbReference>
<evidence type="ECO:0000256" key="1">
    <source>
        <dbReference type="SAM" id="Coils"/>
    </source>
</evidence>
<dbReference type="EMBL" id="UFVQ01000003">
    <property type="protein sequence ID" value="STC95746.1"/>
    <property type="molecule type" value="Genomic_DNA"/>
</dbReference>
<sequence length="236" mass="26964">MELQLFNSGKGDQLMSSREIAQMTGKDHRHVLRDCDKLNESYEEMGLPKIGQGSYTLSATGNQQHREMLLTKMQTMDLMTGYKIELRIKVNRRWEQLENSKVQSVSRIDLARMVIEVEEENQRLQIEAKQNEHKVLVTDAVIGSTSSCLIGELAKVLSQNGYTIGQNRLFDWLRDNGYLGKIGERKNIPNQQYIEQGLFEIKKGVRSGKDGVLHQTTTPKVTGKGQVYFVNKFLNQ</sequence>
<dbReference type="GO" id="GO:0003677">
    <property type="term" value="F:DNA binding"/>
    <property type="evidence" value="ECO:0007669"/>
    <property type="project" value="InterPro"/>
</dbReference>
<evidence type="ECO:0000313" key="3">
    <source>
        <dbReference type="EMBL" id="STC95746.1"/>
    </source>
</evidence>
<proteinExistence type="predicted"/>
<feature type="domain" description="Antirepressor protein C-terminal" evidence="2">
    <location>
        <begin position="127"/>
        <end position="235"/>
    </location>
</feature>
<reference evidence="3 4" key="1">
    <citation type="submission" date="2018-06" db="EMBL/GenBank/DDBJ databases">
        <authorList>
            <consortium name="Pathogen Informatics"/>
            <person name="Doyle S."/>
        </authorList>
    </citation>
    <scope>NUCLEOTIDE SEQUENCE [LARGE SCALE GENOMIC DNA]</scope>
    <source>
        <strain evidence="3 4">NCTC13533</strain>
    </source>
</reference>
<dbReference type="AlphaFoldDB" id="A0A376DUB2"/>
<evidence type="ECO:0000259" key="2">
    <source>
        <dbReference type="Pfam" id="PF03374"/>
    </source>
</evidence>
<name>A0A376DUB2_CHRCU</name>
<evidence type="ECO:0000313" key="4">
    <source>
        <dbReference type="Proteomes" id="UP000255224"/>
    </source>
</evidence>
<accession>A0A376DUB2</accession>
<dbReference type="Proteomes" id="UP000255224">
    <property type="component" value="Unassembled WGS sequence"/>
</dbReference>
<dbReference type="InterPro" id="IPR005039">
    <property type="entry name" value="Ant_C"/>
</dbReference>
<organism evidence="3 4">
    <name type="scientific">Chryseobacterium carnipullorum</name>
    <dbReference type="NCBI Taxonomy" id="1124835"/>
    <lineage>
        <taxon>Bacteria</taxon>
        <taxon>Pseudomonadati</taxon>
        <taxon>Bacteroidota</taxon>
        <taxon>Flavobacteriia</taxon>
        <taxon>Flavobacteriales</taxon>
        <taxon>Weeksellaceae</taxon>
        <taxon>Chryseobacterium group</taxon>
        <taxon>Chryseobacterium</taxon>
    </lineage>
</organism>
<protein>
    <submittedName>
        <fullName evidence="3">Uncharacterized phage-encoded protein</fullName>
    </submittedName>
</protein>
<gene>
    <name evidence="3" type="ORF">NCTC13533_01978</name>
</gene>
<dbReference type="RefSeq" id="WP_228426024.1">
    <property type="nucleotide sequence ID" value="NZ_CP033920.1"/>
</dbReference>